<comment type="caution">
    <text evidence="8">The sequence shown here is derived from an EMBL/GenBank/DDBJ whole genome shotgun (WGS) entry which is preliminary data.</text>
</comment>
<keyword evidence="6" id="KW-0479">Metal-binding</keyword>
<dbReference type="NCBIfam" id="TIGR01891">
    <property type="entry name" value="amidohydrolases"/>
    <property type="match status" value="1"/>
</dbReference>
<dbReference type="SUPFAM" id="SSF55031">
    <property type="entry name" value="Bacterial exopeptidase dimerisation domain"/>
    <property type="match status" value="1"/>
</dbReference>
<keyword evidence="3 5" id="KW-0220">Diaminopimelate biosynthesis</keyword>
<comment type="similarity">
    <text evidence="5">Belongs to the peptidase M20A family. N-acetyldiaminopimelate deacetylase subfamily.</text>
</comment>
<sequence>MSKFREIRRELHRIPEPGFQEVKTQALLLKYLRQLPADRVEIKTWCTGILVRIKGTIGKRRIAYRADIDGLPITEETSYEFRSEHEGYMHACGHDMHMAIAVGVASHFAHHPIEDDVIVIFQPAEEGPGGAEPMMRSEEYRAWKPDLILALHIAPEYPVGQIAVRPGTLFARTAEIFIELKGKGGHAAYPHQAKDMIIAAAQLVMQLQTIISRNLDPLDAAVITIGKITGGVRQNVIAERVRLEGTIRTLSDAATKTVRSRIEDILHGIEAGYGCEATVEYGADYVQVDNDEALTKEFMAWMRGEQQQVEEPLRMELVECGAAMTGEDFGFFLTETPGFMFWLGVDSPYGLHHAKLEPKEEAIDQAISLVTRYITWKSRQHAGKEQRDR</sequence>
<protein>
    <recommendedName>
        <fullName evidence="5">N-acetyldiaminopimelate deacetylase</fullName>
        <ecNumber evidence="5">3.5.1.47</ecNumber>
    </recommendedName>
</protein>
<evidence type="ECO:0000256" key="1">
    <source>
        <dbReference type="ARBA" id="ARBA00022605"/>
    </source>
</evidence>
<comment type="catalytic activity">
    <reaction evidence="5">
        <text>N-acetyl-(2S,6S)-2,6-diaminopimelate + H2O = (2S,6S)-2,6-diaminopimelate + acetate</text>
        <dbReference type="Rhea" id="RHEA:20405"/>
        <dbReference type="ChEBI" id="CHEBI:15377"/>
        <dbReference type="ChEBI" id="CHEBI:30089"/>
        <dbReference type="ChEBI" id="CHEBI:57609"/>
        <dbReference type="ChEBI" id="CHEBI:58767"/>
        <dbReference type="EC" id="3.5.1.47"/>
    </reaction>
</comment>
<dbReference type="InterPro" id="IPR011650">
    <property type="entry name" value="Peptidase_M20_dimer"/>
</dbReference>
<feature type="binding site" evidence="6">
    <location>
        <position position="152"/>
    </location>
    <ligand>
        <name>Mn(2+)</name>
        <dbReference type="ChEBI" id="CHEBI:29035"/>
        <label>2</label>
    </ligand>
</feature>
<dbReference type="Gene3D" id="3.30.70.360">
    <property type="match status" value="1"/>
</dbReference>
<dbReference type="GO" id="GO:0009089">
    <property type="term" value="P:lysine biosynthetic process via diaminopimelate"/>
    <property type="evidence" value="ECO:0007669"/>
    <property type="project" value="UniProtKB-UniRule"/>
</dbReference>
<feature type="active site" evidence="5">
    <location>
        <position position="67"/>
    </location>
</feature>
<dbReference type="InterPro" id="IPR017439">
    <property type="entry name" value="Amidohydrolase"/>
</dbReference>
<dbReference type="PIRSF" id="PIRSF005962">
    <property type="entry name" value="Pept_M20D_amidohydro"/>
    <property type="match status" value="1"/>
</dbReference>
<evidence type="ECO:0000256" key="2">
    <source>
        <dbReference type="ARBA" id="ARBA00022801"/>
    </source>
</evidence>
<dbReference type="AlphaFoldDB" id="A0A916VF54"/>
<dbReference type="Pfam" id="PF01546">
    <property type="entry name" value="Peptidase_M20"/>
    <property type="match status" value="1"/>
</dbReference>
<feature type="binding site" evidence="6">
    <location>
        <position position="92"/>
    </location>
    <ligand>
        <name>Mn(2+)</name>
        <dbReference type="ChEBI" id="CHEBI:29035"/>
        <label>2</label>
    </ligand>
</feature>
<feature type="binding site" evidence="6">
    <location>
        <position position="352"/>
    </location>
    <ligand>
        <name>Mn(2+)</name>
        <dbReference type="ChEBI" id="CHEBI:29035"/>
        <label>2</label>
    </ligand>
</feature>
<dbReference type="GO" id="GO:0019877">
    <property type="term" value="P:diaminopimelate biosynthetic process"/>
    <property type="evidence" value="ECO:0007669"/>
    <property type="project" value="UniProtKB-UniRule"/>
</dbReference>
<dbReference type="SUPFAM" id="SSF53187">
    <property type="entry name" value="Zn-dependent exopeptidases"/>
    <property type="match status" value="1"/>
</dbReference>
<organism evidence="8 9">
    <name type="scientific">Insulibacter thermoxylanivorax</name>
    <dbReference type="NCBI Taxonomy" id="2749268"/>
    <lineage>
        <taxon>Bacteria</taxon>
        <taxon>Bacillati</taxon>
        <taxon>Bacillota</taxon>
        <taxon>Bacilli</taxon>
        <taxon>Bacillales</taxon>
        <taxon>Paenibacillaceae</taxon>
        <taxon>Insulibacter</taxon>
    </lineage>
</organism>
<dbReference type="EMBL" id="BMAQ01000005">
    <property type="protein sequence ID" value="GFR37493.1"/>
    <property type="molecule type" value="Genomic_DNA"/>
</dbReference>
<dbReference type="Proteomes" id="UP000654993">
    <property type="component" value="Unassembled WGS sequence"/>
</dbReference>
<proteinExistence type="inferred from homology"/>
<evidence type="ECO:0000259" key="7">
    <source>
        <dbReference type="Pfam" id="PF07687"/>
    </source>
</evidence>
<keyword evidence="4 5" id="KW-0457">Lysine biosynthesis</keyword>
<feature type="domain" description="Peptidase M20 dimerisation" evidence="7">
    <location>
        <begin position="178"/>
        <end position="266"/>
    </location>
</feature>
<dbReference type="PANTHER" id="PTHR11014:SF98">
    <property type="entry name" value="N-ACETYLDIAMINOPIMELATE DEACETYLASE"/>
    <property type="match status" value="1"/>
</dbReference>
<feature type="binding site" evidence="6">
    <location>
        <position position="94"/>
    </location>
    <ligand>
        <name>Mn(2+)</name>
        <dbReference type="ChEBI" id="CHEBI:29035"/>
        <label>2</label>
    </ligand>
</feature>
<evidence type="ECO:0000256" key="6">
    <source>
        <dbReference type="PIRSR" id="PIRSR005962-1"/>
    </source>
</evidence>
<dbReference type="RefSeq" id="WP_200965768.1">
    <property type="nucleotide sequence ID" value="NZ_BMAQ01000005.1"/>
</dbReference>
<dbReference type="GO" id="GO:0046872">
    <property type="term" value="F:metal ion binding"/>
    <property type="evidence" value="ECO:0007669"/>
    <property type="project" value="UniProtKB-KW"/>
</dbReference>
<dbReference type="FunFam" id="3.30.70.360:FF:000001">
    <property type="entry name" value="N-acetyldiaminopimelate deacetylase"/>
    <property type="match status" value="1"/>
</dbReference>
<evidence type="ECO:0000256" key="4">
    <source>
        <dbReference type="ARBA" id="ARBA00023154"/>
    </source>
</evidence>
<dbReference type="InterPro" id="IPR036264">
    <property type="entry name" value="Bact_exopeptidase_dim_dom"/>
</dbReference>
<dbReference type="GO" id="GO:0050118">
    <property type="term" value="F:N-acetyldiaminopimelate deacetylase activity"/>
    <property type="evidence" value="ECO:0007669"/>
    <property type="project" value="UniProtKB-UniRule"/>
</dbReference>
<feature type="active site" description="Proton acceptor" evidence="5">
    <location>
        <position position="126"/>
    </location>
</feature>
<dbReference type="InterPro" id="IPR023905">
    <property type="entry name" value="AcetylDAP_deacetylase"/>
</dbReference>
<dbReference type="HAMAP" id="MF_01692">
    <property type="entry name" value="DapEL"/>
    <property type="match status" value="1"/>
</dbReference>
<accession>A0A916VF54</accession>
<evidence type="ECO:0000256" key="3">
    <source>
        <dbReference type="ARBA" id="ARBA00022915"/>
    </source>
</evidence>
<evidence type="ECO:0000313" key="8">
    <source>
        <dbReference type="EMBL" id="GFR37493.1"/>
    </source>
</evidence>
<dbReference type="EC" id="3.5.1.47" evidence="5"/>
<dbReference type="Gene3D" id="3.40.630.10">
    <property type="entry name" value="Zn peptidases"/>
    <property type="match status" value="1"/>
</dbReference>
<evidence type="ECO:0000256" key="5">
    <source>
        <dbReference type="HAMAP-Rule" id="MF_01692"/>
    </source>
</evidence>
<gene>
    <name evidence="8" type="ORF">PRECH8_07890</name>
</gene>
<keyword evidence="1 5" id="KW-0028">Amino-acid biosynthesis</keyword>
<feature type="binding site" evidence="6">
    <location>
        <position position="126"/>
    </location>
    <ligand>
        <name>Mn(2+)</name>
        <dbReference type="ChEBI" id="CHEBI:29035"/>
        <label>2</label>
    </ligand>
</feature>
<comment type="cofactor">
    <cofactor evidence="6">
        <name>Mn(2+)</name>
        <dbReference type="ChEBI" id="CHEBI:29035"/>
    </cofactor>
    <text evidence="6">The Mn(2+) ion enhances activity.</text>
</comment>
<name>A0A916VF54_9BACL</name>
<keyword evidence="2 5" id="KW-0378">Hydrolase</keyword>
<reference evidence="8" key="1">
    <citation type="submission" date="2020-08" db="EMBL/GenBank/DDBJ databases">
        <authorList>
            <person name="Uke A."/>
            <person name="Chhe C."/>
            <person name="Baramee S."/>
            <person name="Kosugi A."/>
        </authorList>
    </citation>
    <scope>NUCLEOTIDE SEQUENCE</scope>
    <source>
        <strain evidence="8">DA-C8</strain>
    </source>
</reference>
<dbReference type="InterPro" id="IPR002933">
    <property type="entry name" value="Peptidase_M20"/>
</dbReference>
<reference evidence="8" key="2">
    <citation type="journal article" date="2021" name="Data Brief">
        <title>Draft genome sequence data of the facultative, thermophilic, xylanolytic bacterium Paenibacillus sp. strain DA-C8.</title>
        <authorList>
            <person name="Chhe C."/>
            <person name="Uke A."/>
            <person name="Baramee S."/>
            <person name="Ungkulpasvich U."/>
            <person name="Tachaapaikoon C."/>
            <person name="Pason P."/>
            <person name="Waeonukul R."/>
            <person name="Ratanakhanokchai K."/>
            <person name="Kosugi A."/>
        </authorList>
    </citation>
    <scope>NUCLEOTIDE SEQUENCE</scope>
    <source>
        <strain evidence="8">DA-C8</strain>
    </source>
</reference>
<keyword evidence="9" id="KW-1185">Reference proteome</keyword>
<comment type="function">
    <text evidence="5">Catalyzes the conversion of N-acetyl-diaminopimelate to diaminopimelate and acetate.</text>
</comment>
<dbReference type="Pfam" id="PF07687">
    <property type="entry name" value="M20_dimer"/>
    <property type="match status" value="1"/>
</dbReference>
<dbReference type="PANTHER" id="PTHR11014">
    <property type="entry name" value="PEPTIDASE M20 FAMILY MEMBER"/>
    <property type="match status" value="1"/>
</dbReference>
<evidence type="ECO:0000313" key="9">
    <source>
        <dbReference type="Proteomes" id="UP000654993"/>
    </source>
</evidence>
<keyword evidence="6" id="KW-0464">Manganese</keyword>
<dbReference type="CDD" id="cd05670">
    <property type="entry name" value="M20_Acy1_YkuR-like"/>
    <property type="match status" value="1"/>
</dbReference>
<comment type="pathway">
    <text evidence="5">Amino-acid biosynthesis; L-lysine biosynthesis via DAP pathway; LL-2,6-diaminopimelate from (S)-tetrahydrodipicolinate (acetylase route): step 3/3.</text>
</comment>